<dbReference type="Proteomes" id="UP000317638">
    <property type="component" value="Unassembled WGS sequence"/>
</dbReference>
<evidence type="ECO:0000313" key="3">
    <source>
        <dbReference type="EMBL" id="TRY17233.1"/>
    </source>
</evidence>
<feature type="chain" id="PRO_5021703284" description="ARB-07466-like C-terminal domain-containing protein" evidence="1">
    <location>
        <begin position="31"/>
        <end position="295"/>
    </location>
</feature>
<dbReference type="InterPro" id="IPR058593">
    <property type="entry name" value="ARB_07466-like_C"/>
</dbReference>
<comment type="caution">
    <text evidence="3">The sequence shown here is derived from an EMBL/GenBank/DDBJ whole genome shotgun (WGS) entry which is preliminary data.</text>
</comment>
<name>A0A553JXR1_9ACTN</name>
<dbReference type="EMBL" id="VKKG01000005">
    <property type="protein sequence ID" value="TRY17233.1"/>
    <property type="molecule type" value="Genomic_DNA"/>
</dbReference>
<evidence type="ECO:0000256" key="1">
    <source>
        <dbReference type="SAM" id="SignalP"/>
    </source>
</evidence>
<feature type="signal peptide" evidence="1">
    <location>
        <begin position="1"/>
        <end position="30"/>
    </location>
</feature>
<gene>
    <name evidence="3" type="ORF">FOJ82_11775</name>
</gene>
<organism evidence="3 4">
    <name type="scientific">Tessaracoccus rhinocerotis</name>
    <dbReference type="NCBI Taxonomy" id="1689449"/>
    <lineage>
        <taxon>Bacteria</taxon>
        <taxon>Bacillati</taxon>
        <taxon>Actinomycetota</taxon>
        <taxon>Actinomycetes</taxon>
        <taxon>Propionibacteriales</taxon>
        <taxon>Propionibacteriaceae</taxon>
        <taxon>Tessaracoccus</taxon>
    </lineage>
</organism>
<keyword evidence="4" id="KW-1185">Reference proteome</keyword>
<accession>A0A553JXR1</accession>
<evidence type="ECO:0000259" key="2">
    <source>
        <dbReference type="Pfam" id="PF26571"/>
    </source>
</evidence>
<dbReference type="Pfam" id="PF26571">
    <property type="entry name" value="VldE"/>
    <property type="match status" value="1"/>
</dbReference>
<dbReference type="AlphaFoldDB" id="A0A553JXR1"/>
<sequence>MTRKLFALPALLLALVASLTILTNPATATADDDVNVYTTPGYHTVNGREWHTTCAKYDARITRCRAEIKSEGKWVFNNLTYLATDHANWYGNNLAKSGFFTSDRRQWVTSCNDSWTGANACRSFIFAGDKWVFNNIVYFTPGTAQLPPSTFDQDSGVLTVNGKITNPPESLNRGNSSGLDYTNENTKKVIRHVWANYPQIKTMYGWRRDVTPDHPAGRAVDVMIPNWRTDSGILLGWEIALYYKAHASDFGIDYIIWDQRIWSVSRNSEGWRPMGDRGSHTSNHLDHVHINTYDS</sequence>
<proteinExistence type="predicted"/>
<dbReference type="RefSeq" id="WP_143938697.1">
    <property type="nucleotide sequence ID" value="NZ_VKKG01000005.1"/>
</dbReference>
<dbReference type="OrthoDB" id="2989771at2"/>
<reference evidence="3 4" key="1">
    <citation type="submission" date="2019-07" db="EMBL/GenBank/DDBJ databases">
        <authorList>
            <person name="Zhou L.-Y."/>
        </authorList>
    </citation>
    <scope>NUCLEOTIDE SEQUENCE [LARGE SCALE GENOMIC DNA]</scope>
    <source>
        <strain evidence="3 4">YIM 101269</strain>
    </source>
</reference>
<evidence type="ECO:0000313" key="4">
    <source>
        <dbReference type="Proteomes" id="UP000317638"/>
    </source>
</evidence>
<keyword evidence="1" id="KW-0732">Signal</keyword>
<feature type="domain" description="ARB-07466-like C-terminal" evidence="2">
    <location>
        <begin position="183"/>
        <end position="284"/>
    </location>
</feature>
<protein>
    <recommendedName>
        <fullName evidence="2">ARB-07466-like C-terminal domain-containing protein</fullName>
    </recommendedName>
</protein>